<dbReference type="EMBL" id="JAFNEN010000789">
    <property type="protein sequence ID" value="KAG8177294.1"/>
    <property type="molecule type" value="Genomic_DNA"/>
</dbReference>
<keyword evidence="3" id="KW-1185">Reference proteome</keyword>
<feature type="region of interest" description="Disordered" evidence="1">
    <location>
        <begin position="1"/>
        <end position="42"/>
    </location>
</feature>
<organism evidence="2 3">
    <name type="scientific">Oedothorax gibbosus</name>
    <dbReference type="NCBI Taxonomy" id="931172"/>
    <lineage>
        <taxon>Eukaryota</taxon>
        <taxon>Metazoa</taxon>
        <taxon>Ecdysozoa</taxon>
        <taxon>Arthropoda</taxon>
        <taxon>Chelicerata</taxon>
        <taxon>Arachnida</taxon>
        <taxon>Araneae</taxon>
        <taxon>Araneomorphae</taxon>
        <taxon>Entelegynae</taxon>
        <taxon>Araneoidea</taxon>
        <taxon>Linyphiidae</taxon>
        <taxon>Erigoninae</taxon>
        <taxon>Oedothorax</taxon>
    </lineage>
</organism>
<proteinExistence type="predicted"/>
<reference evidence="2 3" key="1">
    <citation type="journal article" date="2022" name="Nat. Ecol. Evol.">
        <title>A masculinizing supergene underlies an exaggerated male reproductive morph in a spider.</title>
        <authorList>
            <person name="Hendrickx F."/>
            <person name="De Corte Z."/>
            <person name="Sonet G."/>
            <person name="Van Belleghem S.M."/>
            <person name="Kostlbacher S."/>
            <person name="Vangestel C."/>
        </authorList>
    </citation>
    <scope>NUCLEOTIDE SEQUENCE [LARGE SCALE GENOMIC DNA]</scope>
    <source>
        <strain evidence="2">W744_W776</strain>
    </source>
</reference>
<comment type="caution">
    <text evidence="2">The sequence shown here is derived from an EMBL/GenBank/DDBJ whole genome shotgun (WGS) entry which is preliminary data.</text>
</comment>
<dbReference type="AlphaFoldDB" id="A0AAV6U182"/>
<evidence type="ECO:0000313" key="3">
    <source>
        <dbReference type="Proteomes" id="UP000827092"/>
    </source>
</evidence>
<protein>
    <submittedName>
        <fullName evidence="2">Uncharacterized protein</fullName>
    </submittedName>
</protein>
<dbReference type="Proteomes" id="UP000827092">
    <property type="component" value="Unassembled WGS sequence"/>
</dbReference>
<name>A0AAV6U182_9ARAC</name>
<accession>A0AAV6U182</accession>
<evidence type="ECO:0000313" key="2">
    <source>
        <dbReference type="EMBL" id="KAG8177294.1"/>
    </source>
</evidence>
<gene>
    <name evidence="2" type="ORF">JTE90_023611</name>
</gene>
<evidence type="ECO:0000256" key="1">
    <source>
        <dbReference type="SAM" id="MobiDB-lite"/>
    </source>
</evidence>
<sequence length="130" mass="14052">MPKKTVTPPASRKTHQSEHAAVSGGKSVEGGSPRPSSPFHALNLRRTRFSSVPLVEIKKNTETDEITFPASVELPRRHVTFNSDVDSDSSLSGIVPSCACLPPAIWDVLTRLEKQFLSNVSPGEVSLDDS</sequence>